<feature type="domain" description="BON" evidence="1">
    <location>
        <begin position="7"/>
        <end position="77"/>
    </location>
</feature>
<dbReference type="InterPro" id="IPR014004">
    <property type="entry name" value="Transpt-assoc_nodulatn_dom_bac"/>
</dbReference>
<evidence type="ECO:0000313" key="2">
    <source>
        <dbReference type="EMBL" id="SNB65176.1"/>
    </source>
</evidence>
<dbReference type="InParanoid" id="A0A212QZR2"/>
<dbReference type="EMBL" id="FYEK01000027">
    <property type="protein sequence ID" value="SNB65176.1"/>
    <property type="molecule type" value="Genomic_DNA"/>
</dbReference>
<organism evidence="2 3">
    <name type="scientific">Thermoflexus hugenholtzii JAD2</name>
    <dbReference type="NCBI Taxonomy" id="877466"/>
    <lineage>
        <taxon>Bacteria</taxon>
        <taxon>Bacillati</taxon>
        <taxon>Chloroflexota</taxon>
        <taxon>Thermoflexia</taxon>
        <taxon>Thermoflexales</taxon>
        <taxon>Thermoflexaceae</taxon>
        <taxon>Thermoflexus</taxon>
    </lineage>
</organism>
<dbReference type="Proteomes" id="UP000197025">
    <property type="component" value="Unassembled WGS sequence"/>
</dbReference>
<accession>A0A212QZR2</accession>
<dbReference type="SMART" id="SM00749">
    <property type="entry name" value="BON"/>
    <property type="match status" value="2"/>
</dbReference>
<dbReference type="InterPro" id="IPR051686">
    <property type="entry name" value="Lipoprotein_DolP"/>
</dbReference>
<dbReference type="PANTHER" id="PTHR34606">
    <property type="entry name" value="BON DOMAIN-CONTAINING PROTEIN"/>
    <property type="match status" value="1"/>
</dbReference>
<dbReference type="PROSITE" id="PS50914">
    <property type="entry name" value="BON"/>
    <property type="match status" value="2"/>
</dbReference>
<protein>
    <submittedName>
        <fullName evidence="2">Osmotically-inducible protein OsmY, contains BON domain</fullName>
    </submittedName>
</protein>
<proteinExistence type="predicted"/>
<dbReference type="RefSeq" id="WP_088571184.1">
    <property type="nucleotide sequence ID" value="NZ_FYEK01000027.1"/>
</dbReference>
<evidence type="ECO:0000313" key="3">
    <source>
        <dbReference type="Proteomes" id="UP000197025"/>
    </source>
</evidence>
<dbReference type="Gene3D" id="3.30.1340.30">
    <property type="match status" value="2"/>
</dbReference>
<name>A0A212QZR2_9CHLR</name>
<dbReference type="InterPro" id="IPR007055">
    <property type="entry name" value="BON_dom"/>
</dbReference>
<reference evidence="3" key="1">
    <citation type="submission" date="2017-06" db="EMBL/GenBank/DDBJ databases">
        <authorList>
            <person name="Varghese N."/>
            <person name="Submissions S."/>
        </authorList>
    </citation>
    <scope>NUCLEOTIDE SEQUENCE [LARGE SCALE GENOMIC DNA]</scope>
    <source>
        <strain evidence="3">JAD2</strain>
    </source>
</reference>
<dbReference type="OrthoDB" id="9783990at2"/>
<evidence type="ECO:0000259" key="1">
    <source>
        <dbReference type="PROSITE" id="PS50914"/>
    </source>
</evidence>
<keyword evidence="3" id="KW-1185">Reference proteome</keyword>
<dbReference type="Pfam" id="PF04972">
    <property type="entry name" value="BON"/>
    <property type="match status" value="2"/>
</dbReference>
<dbReference type="AlphaFoldDB" id="A0A212QZR2"/>
<dbReference type="PANTHER" id="PTHR34606:SF15">
    <property type="entry name" value="BON DOMAIN-CONTAINING PROTEIN"/>
    <property type="match status" value="1"/>
</dbReference>
<gene>
    <name evidence="2" type="ORF">SAMN02746019_00009400</name>
</gene>
<feature type="domain" description="BON" evidence="1">
    <location>
        <begin position="75"/>
        <end position="145"/>
    </location>
</feature>
<sequence length="151" mass="16763">MDLDVMDDATLQAKVEERLYRYDPLRVNFHLIRICARDGRVILEGVVPSTSMKRMAETLARAVPGVREVQNDLISDPEIEAELGLRLAADPDLSPPRARVLVTSVQGDVTLAGWVPDEAARQRAEEIARSVRGVRNVVNNLRVKALARRAA</sequence>